<keyword evidence="5" id="KW-0808">Transferase</keyword>
<keyword evidence="3" id="KW-0812">Transmembrane</keyword>
<dbReference type="Pfam" id="PF02397">
    <property type="entry name" value="Bac_transf"/>
    <property type="match status" value="1"/>
</dbReference>
<name>A0A848QIX3_9SPHN</name>
<dbReference type="GO" id="GO:0016780">
    <property type="term" value="F:phosphotransferase activity, for other substituted phosphate groups"/>
    <property type="evidence" value="ECO:0007669"/>
    <property type="project" value="TreeGrafter"/>
</dbReference>
<comment type="similarity">
    <text evidence="1">Belongs to the bacterial sugar transferase family.</text>
</comment>
<feature type="domain" description="Bacterial sugar transferase" evidence="4">
    <location>
        <begin position="5"/>
        <end position="198"/>
    </location>
</feature>
<keyword evidence="3" id="KW-1133">Transmembrane helix</keyword>
<protein>
    <submittedName>
        <fullName evidence="5">Sugar transferase</fullName>
    </submittedName>
</protein>
<dbReference type="AlphaFoldDB" id="A0A848QIX3"/>
<evidence type="ECO:0000259" key="4">
    <source>
        <dbReference type="Pfam" id="PF02397"/>
    </source>
</evidence>
<proteinExistence type="inferred from homology"/>
<sequence length="207" mass="23835">MTPMKRAFDIIVAILILIAAAPILLSITILVILFDGAPVLYISERMKTPTTSFRLVKFRTMRSSSDSLRATGGYNQSRVTTLGKWLRSSRLDELPQLWNILKGDMSFVGPRPPLRRYVEMCDDTYEKVLRNRPGVTGLASLLYHHHEEWLLKDTSDPSEAEDIYCRICVPQKAKIDLIYQRHSSLCFDITIMFATVLRRLKPLLHRR</sequence>
<dbReference type="PANTHER" id="PTHR30576:SF20">
    <property type="entry name" value="QUINOVOSAMINEPHOSPHOTRANSFERAE-RELATED"/>
    <property type="match status" value="1"/>
</dbReference>
<keyword evidence="2" id="KW-0270">Exopolysaccharide synthesis</keyword>
<dbReference type="Proteomes" id="UP000561181">
    <property type="component" value="Unassembled WGS sequence"/>
</dbReference>
<gene>
    <name evidence="5" type="ORF">HKD42_11065</name>
</gene>
<organism evidence="5 6">
    <name type="scientific">Pontixanthobacter rizhaonensis</name>
    <dbReference type="NCBI Taxonomy" id="2730337"/>
    <lineage>
        <taxon>Bacteria</taxon>
        <taxon>Pseudomonadati</taxon>
        <taxon>Pseudomonadota</taxon>
        <taxon>Alphaproteobacteria</taxon>
        <taxon>Sphingomonadales</taxon>
        <taxon>Erythrobacteraceae</taxon>
        <taxon>Pontixanthobacter</taxon>
    </lineage>
</organism>
<evidence type="ECO:0000313" key="5">
    <source>
        <dbReference type="EMBL" id="NMW32602.1"/>
    </source>
</evidence>
<evidence type="ECO:0000313" key="6">
    <source>
        <dbReference type="Proteomes" id="UP000561181"/>
    </source>
</evidence>
<comment type="caution">
    <text evidence="5">The sequence shown here is derived from an EMBL/GenBank/DDBJ whole genome shotgun (WGS) entry which is preliminary data.</text>
</comment>
<keyword evidence="6" id="KW-1185">Reference proteome</keyword>
<evidence type="ECO:0000256" key="2">
    <source>
        <dbReference type="ARBA" id="ARBA00023169"/>
    </source>
</evidence>
<evidence type="ECO:0000256" key="3">
    <source>
        <dbReference type="SAM" id="Phobius"/>
    </source>
</evidence>
<dbReference type="EMBL" id="JABCRE010000003">
    <property type="protein sequence ID" value="NMW32602.1"/>
    <property type="molecule type" value="Genomic_DNA"/>
</dbReference>
<dbReference type="InterPro" id="IPR003362">
    <property type="entry name" value="Bact_transf"/>
</dbReference>
<accession>A0A848QIX3</accession>
<feature type="transmembrane region" description="Helical" evidence="3">
    <location>
        <begin position="7"/>
        <end position="34"/>
    </location>
</feature>
<dbReference type="PANTHER" id="PTHR30576">
    <property type="entry name" value="COLANIC BIOSYNTHESIS UDP-GLUCOSE LIPID CARRIER TRANSFERASE"/>
    <property type="match status" value="1"/>
</dbReference>
<dbReference type="GO" id="GO:0000271">
    <property type="term" value="P:polysaccharide biosynthetic process"/>
    <property type="evidence" value="ECO:0007669"/>
    <property type="project" value="UniProtKB-KW"/>
</dbReference>
<evidence type="ECO:0000256" key="1">
    <source>
        <dbReference type="ARBA" id="ARBA00006464"/>
    </source>
</evidence>
<keyword evidence="3" id="KW-0472">Membrane</keyword>
<reference evidence="5 6" key="1">
    <citation type="submission" date="2020-04" db="EMBL/GenBank/DDBJ databases">
        <authorList>
            <person name="Liu A."/>
        </authorList>
    </citation>
    <scope>NUCLEOTIDE SEQUENCE [LARGE SCALE GENOMIC DNA]</scope>
    <source>
        <strain evidence="5 6">RZ02</strain>
    </source>
</reference>